<keyword evidence="1" id="KW-0175">Coiled coil</keyword>
<sequence>MYVQRLDIVNLINNSPVSKLSTEFQTNLLHKIQETFTDDQQQLFVASFYTYLNYNSKTDFVIDLDNVWKWLGFSRKEHCKTALVKHFTKDIDYKIALPNLRERKNEGGFNKEQVMLNIETFKGLCMLAGTEKSKEIRQYYLKLEELLQDTMNEESKVLRLKLERKQNELQILEVQNKEKEDMINLLTRKTNKFELGESVYIFHSTIDDIDLYKVGRTKNANSRDAIHKTASYKGILLQIRCVDSVLLERVVHFLLDKYRCANRREWFNCKYSVIKNAIEYAKLLLESEIDFENMYLIENTEEFISSIVISEDSNDNNIIEEEMIDNFTVLEYKPVNINNFELFLNETCDKDINSSISYTMIKNQYKIWSKVANHAQLQELIKYVKTKYNTIMKRHNPLISTSKLTHHFNGLKLKESLFTFEKPGMTNFIIERFLYERCQRSPGYRETMQDCFIDFEKWYTGLDNNKSRCMQYVIKEKLKNYLDIQFIRLRKGDESNGLDHRLGGWVGFALKTNNIPEPVKNYKPKNAKKIIQKDVNTNKIIREWSSVSDASEYIKKSTTTTSTLIKRHSSIYIDNILSILEYGV</sequence>
<protein>
    <recommendedName>
        <fullName evidence="2">Bacteriophage T5 Orf172 DNA-binding domain-containing protein</fullName>
    </recommendedName>
</protein>
<name>A0A6C0DW41_9ZZZZ</name>
<accession>A0A6C0DW41</accession>
<organism evidence="3">
    <name type="scientific">viral metagenome</name>
    <dbReference type="NCBI Taxonomy" id="1070528"/>
    <lineage>
        <taxon>unclassified sequences</taxon>
        <taxon>metagenomes</taxon>
        <taxon>organismal metagenomes</taxon>
    </lineage>
</organism>
<evidence type="ECO:0000313" key="3">
    <source>
        <dbReference type="EMBL" id="QHT20672.1"/>
    </source>
</evidence>
<feature type="coiled-coil region" evidence="1">
    <location>
        <begin position="143"/>
        <end position="189"/>
    </location>
</feature>
<evidence type="ECO:0000256" key="1">
    <source>
        <dbReference type="SAM" id="Coils"/>
    </source>
</evidence>
<feature type="domain" description="Bacteriophage T5 Orf172 DNA-binding" evidence="2">
    <location>
        <begin position="199"/>
        <end position="279"/>
    </location>
</feature>
<evidence type="ECO:0000259" key="2">
    <source>
        <dbReference type="Pfam" id="PF10544"/>
    </source>
</evidence>
<dbReference type="AlphaFoldDB" id="A0A6C0DW41"/>
<dbReference type="EMBL" id="MN739680">
    <property type="protein sequence ID" value="QHT20672.1"/>
    <property type="molecule type" value="Genomic_DNA"/>
</dbReference>
<reference evidence="3" key="1">
    <citation type="journal article" date="2020" name="Nature">
        <title>Giant virus diversity and host interactions through global metagenomics.</title>
        <authorList>
            <person name="Schulz F."/>
            <person name="Roux S."/>
            <person name="Paez-Espino D."/>
            <person name="Jungbluth S."/>
            <person name="Walsh D.A."/>
            <person name="Denef V.J."/>
            <person name="McMahon K.D."/>
            <person name="Konstantinidis K.T."/>
            <person name="Eloe-Fadrosh E.A."/>
            <person name="Kyrpides N.C."/>
            <person name="Woyke T."/>
        </authorList>
    </citation>
    <scope>NUCLEOTIDE SEQUENCE</scope>
    <source>
        <strain evidence="3">GVMAG-M-3300023174-68</strain>
    </source>
</reference>
<dbReference type="InterPro" id="IPR018306">
    <property type="entry name" value="Phage_T5_Orf172_DNA-bd"/>
</dbReference>
<proteinExistence type="predicted"/>
<dbReference type="Pfam" id="PF10544">
    <property type="entry name" value="T5orf172"/>
    <property type="match status" value="1"/>
</dbReference>